<evidence type="ECO:0000313" key="1">
    <source>
        <dbReference type="EMBL" id="MFC4823779.1"/>
    </source>
</evidence>
<gene>
    <name evidence="1" type="ORF">ACFO9K_05855</name>
</gene>
<protein>
    <recommendedName>
        <fullName evidence="3">Transposase zinc-ribbon domain-containing protein</fullName>
    </recommendedName>
</protein>
<dbReference type="SUPFAM" id="SSF57783">
    <property type="entry name" value="Zinc beta-ribbon"/>
    <property type="match status" value="1"/>
</dbReference>
<evidence type="ECO:0008006" key="3">
    <source>
        <dbReference type="Google" id="ProtNLM"/>
    </source>
</evidence>
<name>A0ABD5PZ73_9EURY</name>
<proteinExistence type="predicted"/>
<dbReference type="RefSeq" id="WP_256568010.1">
    <property type="nucleotide sequence ID" value="NZ_CP100401.1"/>
</dbReference>
<dbReference type="AlphaFoldDB" id="A0ABD5PZ73"/>
<organism evidence="1 2">
    <name type="scientific">Halorussus aquaticus</name>
    <dbReference type="NCBI Taxonomy" id="2953748"/>
    <lineage>
        <taxon>Archaea</taxon>
        <taxon>Methanobacteriati</taxon>
        <taxon>Methanobacteriota</taxon>
        <taxon>Stenosarchaea group</taxon>
        <taxon>Halobacteria</taxon>
        <taxon>Halobacteriales</taxon>
        <taxon>Haladaptataceae</taxon>
        <taxon>Halorussus</taxon>
    </lineage>
</organism>
<accession>A0ABD5PZ73</accession>
<evidence type="ECO:0000313" key="2">
    <source>
        <dbReference type="Proteomes" id="UP001595945"/>
    </source>
</evidence>
<dbReference type="GeneID" id="73908186"/>
<dbReference type="Proteomes" id="UP001595945">
    <property type="component" value="Unassembled WGS sequence"/>
</dbReference>
<sequence length="43" mass="4933">MTLLLDIPCPDCGRRRGVRKRGLGRYYCSNCDREFTQSEVLPG</sequence>
<keyword evidence="2" id="KW-1185">Reference proteome</keyword>
<reference evidence="1 2" key="1">
    <citation type="journal article" date="2019" name="Int. J. Syst. Evol. Microbiol.">
        <title>The Global Catalogue of Microorganisms (GCM) 10K type strain sequencing project: providing services to taxonomists for standard genome sequencing and annotation.</title>
        <authorList>
            <consortium name="The Broad Institute Genomics Platform"/>
            <consortium name="The Broad Institute Genome Sequencing Center for Infectious Disease"/>
            <person name="Wu L."/>
            <person name="Ma J."/>
        </authorList>
    </citation>
    <scope>NUCLEOTIDE SEQUENCE [LARGE SCALE GENOMIC DNA]</scope>
    <source>
        <strain evidence="1 2">XZYJ18</strain>
    </source>
</reference>
<comment type="caution">
    <text evidence="1">The sequence shown here is derived from an EMBL/GenBank/DDBJ whole genome shotgun (WGS) entry which is preliminary data.</text>
</comment>
<dbReference type="EMBL" id="JBHSHT010000001">
    <property type="protein sequence ID" value="MFC4823779.1"/>
    <property type="molecule type" value="Genomic_DNA"/>
</dbReference>